<keyword evidence="3" id="KW-1185">Reference proteome</keyword>
<dbReference type="Proteomes" id="UP000288669">
    <property type="component" value="Unassembled WGS sequence"/>
</dbReference>
<name>A0A430AJ73_9ENTE</name>
<dbReference type="SUPFAM" id="SSF48150">
    <property type="entry name" value="DNA-glycosylase"/>
    <property type="match status" value="1"/>
</dbReference>
<dbReference type="OrthoDB" id="9807664at2"/>
<dbReference type="GO" id="GO:0046872">
    <property type="term" value="F:metal ion binding"/>
    <property type="evidence" value="ECO:0007669"/>
    <property type="project" value="UniProtKB-KW"/>
</dbReference>
<feature type="binding site" evidence="1">
    <location>
        <position position="9"/>
    </location>
    <ligand>
        <name>Zn(2+)</name>
        <dbReference type="ChEBI" id="CHEBI:29105"/>
    </ligand>
</feature>
<dbReference type="Pfam" id="PF03352">
    <property type="entry name" value="Adenine_glyco"/>
    <property type="match status" value="1"/>
</dbReference>
<sequence length="187" mass="21827">MREEAKNRCSWATKELEIAYHDNVWGVPKHDEEALFAFLILEGMQAGLSWYTILKKWDDFYVAFDSFDPNVIQHYDDEKIHHLMQNPGIIRNRLKINATIKNAQAFLAVQKEYGSFDAYIWHFTSQKTIHNKWKTKEEVPSSSPLSEKISKDMKKRGFNFVGPTIIYSYLQAIGVLDDHLSTCFKSM</sequence>
<feature type="binding site" evidence="1">
    <location>
        <position position="179"/>
    </location>
    <ligand>
        <name>Zn(2+)</name>
        <dbReference type="ChEBI" id="CHEBI:29105"/>
    </ligand>
</feature>
<evidence type="ECO:0000313" key="2">
    <source>
        <dbReference type="EMBL" id="RSU08162.1"/>
    </source>
</evidence>
<comment type="caution">
    <text evidence="2">The sequence shown here is derived from an EMBL/GenBank/DDBJ whole genome shotgun (WGS) entry which is preliminary data.</text>
</comment>
<dbReference type="PANTHER" id="PTHR30037">
    <property type="entry name" value="DNA-3-METHYLADENINE GLYCOSYLASE 1"/>
    <property type="match status" value="1"/>
</dbReference>
<dbReference type="Gene3D" id="1.10.340.30">
    <property type="entry name" value="Hypothetical protein, domain 2"/>
    <property type="match status" value="1"/>
</dbReference>
<dbReference type="RefSeq" id="WP_126823741.1">
    <property type="nucleotide sequence ID" value="NZ_JBHLWU010000001.1"/>
</dbReference>
<dbReference type="EMBL" id="NGJZ01000001">
    <property type="protein sequence ID" value="RSU08162.1"/>
    <property type="molecule type" value="Genomic_DNA"/>
</dbReference>
<organism evidence="2 3">
    <name type="scientific">Vagococcus entomophilus</name>
    <dbReference type="NCBI Taxonomy" id="1160095"/>
    <lineage>
        <taxon>Bacteria</taxon>
        <taxon>Bacillati</taxon>
        <taxon>Bacillota</taxon>
        <taxon>Bacilli</taxon>
        <taxon>Lactobacillales</taxon>
        <taxon>Enterococcaceae</taxon>
        <taxon>Vagococcus</taxon>
    </lineage>
</organism>
<feature type="binding site" evidence="1">
    <location>
        <position position="183"/>
    </location>
    <ligand>
        <name>Zn(2+)</name>
        <dbReference type="ChEBI" id="CHEBI:29105"/>
    </ligand>
</feature>
<evidence type="ECO:0000313" key="3">
    <source>
        <dbReference type="Proteomes" id="UP000288669"/>
    </source>
</evidence>
<gene>
    <name evidence="2" type="ORF">CBF30_02655</name>
</gene>
<dbReference type="PANTHER" id="PTHR30037:SF4">
    <property type="entry name" value="DNA-3-METHYLADENINE GLYCOSYLASE I"/>
    <property type="match status" value="1"/>
</dbReference>
<keyword evidence="1" id="KW-0862">Zinc</keyword>
<dbReference type="InterPro" id="IPR052891">
    <property type="entry name" value="DNA-3mA_glycosylase"/>
</dbReference>
<feature type="binding site" evidence="1">
    <location>
        <position position="21"/>
    </location>
    <ligand>
        <name>Zn(2+)</name>
        <dbReference type="ChEBI" id="CHEBI:29105"/>
    </ligand>
</feature>
<dbReference type="GO" id="GO:0006284">
    <property type="term" value="P:base-excision repair"/>
    <property type="evidence" value="ECO:0007669"/>
    <property type="project" value="InterPro"/>
</dbReference>
<dbReference type="GO" id="GO:0008725">
    <property type="term" value="F:DNA-3-methyladenine glycosylase activity"/>
    <property type="evidence" value="ECO:0007669"/>
    <property type="project" value="InterPro"/>
</dbReference>
<reference evidence="2 3" key="1">
    <citation type="submission" date="2017-05" db="EMBL/GenBank/DDBJ databases">
        <title>Vagococcus spp. assemblies.</title>
        <authorList>
            <person name="Gulvik C.A."/>
        </authorList>
    </citation>
    <scope>NUCLEOTIDE SEQUENCE [LARGE SCALE GENOMIC DNA]</scope>
    <source>
        <strain evidence="2 3">DSM 24756</strain>
    </source>
</reference>
<protein>
    <submittedName>
        <fullName evidence="2">DNA-3-methyladenine glycosylase</fullName>
    </submittedName>
</protein>
<dbReference type="AlphaFoldDB" id="A0A430AJ73"/>
<evidence type="ECO:0000256" key="1">
    <source>
        <dbReference type="PIRSR" id="PIRSR605019-1"/>
    </source>
</evidence>
<proteinExistence type="predicted"/>
<dbReference type="InterPro" id="IPR011257">
    <property type="entry name" value="DNA_glycosylase"/>
</dbReference>
<accession>A0A430AJ73</accession>
<keyword evidence="1" id="KW-0479">Metal-binding</keyword>
<dbReference type="InterPro" id="IPR005019">
    <property type="entry name" value="Adenine_glyco"/>
</dbReference>